<evidence type="ECO:0000313" key="1">
    <source>
        <dbReference type="EMBL" id="KAK9139978.1"/>
    </source>
</evidence>
<gene>
    <name evidence="1" type="ORF">Scep_009659</name>
</gene>
<dbReference type="EMBL" id="JBBNAG010000004">
    <property type="protein sequence ID" value="KAK9139978.1"/>
    <property type="molecule type" value="Genomic_DNA"/>
</dbReference>
<comment type="caution">
    <text evidence="1">The sequence shown here is derived from an EMBL/GenBank/DDBJ whole genome shotgun (WGS) entry which is preliminary data.</text>
</comment>
<accession>A0AAP0JTK6</accession>
<dbReference type="AlphaFoldDB" id="A0AAP0JTK6"/>
<keyword evidence="2" id="KW-1185">Reference proteome</keyword>
<evidence type="ECO:0000313" key="2">
    <source>
        <dbReference type="Proteomes" id="UP001419268"/>
    </source>
</evidence>
<sequence>MTALPAAVRVGWSVASMPATLMPALSCRDGAPPLPPLAAHVGAAVRSFLPLSCLFVTLIVDVPCWG</sequence>
<organism evidence="1 2">
    <name type="scientific">Stephania cephalantha</name>
    <dbReference type="NCBI Taxonomy" id="152367"/>
    <lineage>
        <taxon>Eukaryota</taxon>
        <taxon>Viridiplantae</taxon>
        <taxon>Streptophyta</taxon>
        <taxon>Embryophyta</taxon>
        <taxon>Tracheophyta</taxon>
        <taxon>Spermatophyta</taxon>
        <taxon>Magnoliopsida</taxon>
        <taxon>Ranunculales</taxon>
        <taxon>Menispermaceae</taxon>
        <taxon>Menispermoideae</taxon>
        <taxon>Cissampelideae</taxon>
        <taxon>Stephania</taxon>
    </lineage>
</organism>
<dbReference type="Proteomes" id="UP001419268">
    <property type="component" value="Unassembled WGS sequence"/>
</dbReference>
<reference evidence="1 2" key="1">
    <citation type="submission" date="2024-01" db="EMBL/GenBank/DDBJ databases">
        <title>Genome assemblies of Stephania.</title>
        <authorList>
            <person name="Yang L."/>
        </authorList>
    </citation>
    <scope>NUCLEOTIDE SEQUENCE [LARGE SCALE GENOMIC DNA]</scope>
    <source>
        <strain evidence="1">JXDWG</strain>
        <tissue evidence="1">Leaf</tissue>
    </source>
</reference>
<protein>
    <submittedName>
        <fullName evidence="1">Uncharacterized protein</fullName>
    </submittedName>
</protein>
<name>A0AAP0JTK6_9MAGN</name>
<proteinExistence type="predicted"/>